<dbReference type="Gene3D" id="1.10.1330.10">
    <property type="entry name" value="Dockerin domain"/>
    <property type="match status" value="1"/>
</dbReference>
<accession>A0A382E5I3</accession>
<dbReference type="InterPro" id="IPR016134">
    <property type="entry name" value="Dockerin_dom"/>
</dbReference>
<dbReference type="EMBL" id="UINC01042816">
    <property type="protein sequence ID" value="SVB45958.1"/>
    <property type="molecule type" value="Genomic_DNA"/>
</dbReference>
<organism evidence="2">
    <name type="scientific">marine metagenome</name>
    <dbReference type="NCBI Taxonomy" id="408172"/>
    <lineage>
        <taxon>unclassified sequences</taxon>
        <taxon>metagenomes</taxon>
        <taxon>ecological metagenomes</taxon>
    </lineage>
</organism>
<proteinExistence type="predicted"/>
<dbReference type="CDD" id="cd14256">
    <property type="entry name" value="Dockerin_I"/>
    <property type="match status" value="1"/>
</dbReference>
<dbReference type="PROSITE" id="PS00018">
    <property type="entry name" value="EF_HAND_1"/>
    <property type="match status" value="1"/>
</dbReference>
<dbReference type="Pfam" id="PF00404">
    <property type="entry name" value="Dockerin_1"/>
    <property type="match status" value="1"/>
</dbReference>
<dbReference type="GO" id="GO:0004553">
    <property type="term" value="F:hydrolase activity, hydrolyzing O-glycosyl compounds"/>
    <property type="evidence" value="ECO:0007669"/>
    <property type="project" value="InterPro"/>
</dbReference>
<sequence>MRYLISITLILSSLFSQNEIEGRWHLVGYEDNVMYQFEDNYRYSIYSTDGNFGGLEDAGNSPNPYSIEENIITIDLFFGIIVSYQMNYRCEGQVVEFNIIEDGTTQEVLFREGYNYINNNCEEYGDLNDDGNINIFDVDMLVSYILDNSLYENGDFNQDGTLNVFDVIMLIDMIIN</sequence>
<dbReference type="AlphaFoldDB" id="A0A382E5I3"/>
<gene>
    <name evidence="2" type="ORF">METZ01_LOCUS198812</name>
</gene>
<dbReference type="InterPro" id="IPR036439">
    <property type="entry name" value="Dockerin_dom_sf"/>
</dbReference>
<reference evidence="2" key="1">
    <citation type="submission" date="2018-05" db="EMBL/GenBank/DDBJ databases">
        <authorList>
            <person name="Lanie J.A."/>
            <person name="Ng W.-L."/>
            <person name="Kazmierczak K.M."/>
            <person name="Andrzejewski T.M."/>
            <person name="Davidsen T.M."/>
            <person name="Wayne K.J."/>
            <person name="Tettelin H."/>
            <person name="Glass J.I."/>
            <person name="Rusch D."/>
            <person name="Podicherti R."/>
            <person name="Tsui H.-C.T."/>
            <person name="Winkler M.E."/>
        </authorList>
    </citation>
    <scope>NUCLEOTIDE SEQUENCE</scope>
</reference>
<feature type="domain" description="Dockerin" evidence="1">
    <location>
        <begin position="120"/>
        <end position="176"/>
    </location>
</feature>
<dbReference type="InterPro" id="IPR002105">
    <property type="entry name" value="Dockerin_1_rpt"/>
</dbReference>
<dbReference type="InterPro" id="IPR018247">
    <property type="entry name" value="EF_Hand_1_Ca_BS"/>
</dbReference>
<evidence type="ECO:0000259" key="1">
    <source>
        <dbReference type="PROSITE" id="PS51766"/>
    </source>
</evidence>
<dbReference type="GO" id="GO:0000272">
    <property type="term" value="P:polysaccharide catabolic process"/>
    <property type="evidence" value="ECO:0007669"/>
    <property type="project" value="InterPro"/>
</dbReference>
<name>A0A382E5I3_9ZZZZ</name>
<dbReference type="SUPFAM" id="SSF63446">
    <property type="entry name" value="Type I dockerin domain"/>
    <property type="match status" value="1"/>
</dbReference>
<dbReference type="PROSITE" id="PS51766">
    <property type="entry name" value="DOCKERIN"/>
    <property type="match status" value="1"/>
</dbReference>
<evidence type="ECO:0000313" key="2">
    <source>
        <dbReference type="EMBL" id="SVB45958.1"/>
    </source>
</evidence>
<protein>
    <recommendedName>
        <fullName evidence="1">Dockerin domain-containing protein</fullName>
    </recommendedName>
</protein>